<keyword evidence="2" id="KW-1185">Reference proteome</keyword>
<dbReference type="EMBL" id="JAZKLI010000002">
    <property type="protein sequence ID" value="MEE9686141.1"/>
    <property type="molecule type" value="Genomic_DNA"/>
</dbReference>
<gene>
    <name evidence="1" type="ORF">V4839_22190</name>
</gene>
<name>A0ABU7UII5_LELAM</name>
<comment type="caution">
    <text evidence="1">The sequence shown here is derived from an EMBL/GenBank/DDBJ whole genome shotgun (WGS) entry which is preliminary data.</text>
</comment>
<accession>A0ABU7UII5</accession>
<dbReference type="RefSeq" id="WP_261893349.1">
    <property type="nucleotide sequence ID" value="NZ_JAZKLB010000002.1"/>
</dbReference>
<evidence type="ECO:0000313" key="2">
    <source>
        <dbReference type="Proteomes" id="UP001335910"/>
    </source>
</evidence>
<reference evidence="1 2" key="1">
    <citation type="submission" date="2023-10" db="EMBL/GenBank/DDBJ databases">
        <title>Wastewater isolates of ESBL- and carbapenemase-producing Gram-negative bacteria from New Zealand.</title>
        <authorList>
            <person name="Straub C."/>
            <person name="Weaver L."/>
            <person name="Cornelius A."/>
            <person name="Mcgill E."/>
            <person name="Dyet K."/>
            <person name="White L."/>
            <person name="Pattis I."/>
        </authorList>
    </citation>
    <scope>NUCLEOTIDE SEQUENCE [LARGE SCALE GENOMIC DNA]</scope>
    <source>
        <strain evidence="1 2">ESBL35</strain>
    </source>
</reference>
<sequence length="331" mass="38112">MAEDSEYFSSFIDIDKRPSFSSEHEISPENFQKLIGEYKFTEDVSCQVKALNGMCHQKHKSGWLGVTADGFEVLIGGHCARKYFKADKSFTNERKRVRKQLDRKKALHKLKDFRDNALIINEELSRLRTTIINTRVILDQILKSFPNTVLSFITDAQKTRNWDIKIDVLHKFNDDNKPIWVTSSLGNLKSLPYMYEVISLMTRAKSLAEKFSEACSLNPEDVSTPKLKRIIETLNDKDDLIKSATSLSQEVARFIDTRNLELLIFVCGNYEEEFLATRAIMAITGAKVSTDGHVNLRLRRIKEKTTKLFDGKLIRKNQIVEKFQRSKAFTS</sequence>
<evidence type="ECO:0000313" key="1">
    <source>
        <dbReference type="EMBL" id="MEE9686141.1"/>
    </source>
</evidence>
<proteinExistence type="predicted"/>
<dbReference type="Proteomes" id="UP001335910">
    <property type="component" value="Unassembled WGS sequence"/>
</dbReference>
<organism evidence="1 2">
    <name type="scientific">Lelliottia amnigena</name>
    <name type="common">Enterobacter amnigenus</name>
    <dbReference type="NCBI Taxonomy" id="61646"/>
    <lineage>
        <taxon>Bacteria</taxon>
        <taxon>Pseudomonadati</taxon>
        <taxon>Pseudomonadota</taxon>
        <taxon>Gammaproteobacteria</taxon>
        <taxon>Enterobacterales</taxon>
        <taxon>Enterobacteriaceae</taxon>
        <taxon>Lelliottia</taxon>
    </lineage>
</organism>
<protein>
    <submittedName>
        <fullName evidence="1">Uncharacterized protein</fullName>
    </submittedName>
</protein>